<comment type="caution">
    <text evidence="1">The sequence shown here is derived from an EMBL/GenBank/DDBJ whole genome shotgun (WGS) entry which is preliminary data.</text>
</comment>
<name>A0A565BSS5_9BRAS</name>
<dbReference type="AlphaFoldDB" id="A0A565BSS5"/>
<dbReference type="Proteomes" id="UP000489600">
    <property type="component" value="Unassembled WGS sequence"/>
</dbReference>
<evidence type="ECO:0000313" key="1">
    <source>
        <dbReference type="EMBL" id="VVB04423.1"/>
    </source>
</evidence>
<sequence length="78" mass="9164">MFSLLHLGKGTIEYNEDISKSGHICVSWNGDPRALVNSWIQLRIPLSLRDRDDEFLIFLVKNHIRPIHILESFSYRIK</sequence>
<keyword evidence="2" id="KW-1185">Reference proteome</keyword>
<proteinExistence type="predicted"/>
<dbReference type="EMBL" id="CABITT030000005">
    <property type="protein sequence ID" value="VVB04423.1"/>
    <property type="molecule type" value="Genomic_DNA"/>
</dbReference>
<reference evidence="1" key="1">
    <citation type="submission" date="2019-07" db="EMBL/GenBank/DDBJ databases">
        <authorList>
            <person name="Dittberner H."/>
        </authorList>
    </citation>
    <scope>NUCLEOTIDE SEQUENCE [LARGE SCALE GENOMIC DNA]</scope>
</reference>
<protein>
    <submittedName>
        <fullName evidence="1">Uncharacterized protein</fullName>
    </submittedName>
</protein>
<organism evidence="1 2">
    <name type="scientific">Arabis nemorensis</name>
    <dbReference type="NCBI Taxonomy" id="586526"/>
    <lineage>
        <taxon>Eukaryota</taxon>
        <taxon>Viridiplantae</taxon>
        <taxon>Streptophyta</taxon>
        <taxon>Embryophyta</taxon>
        <taxon>Tracheophyta</taxon>
        <taxon>Spermatophyta</taxon>
        <taxon>Magnoliopsida</taxon>
        <taxon>eudicotyledons</taxon>
        <taxon>Gunneridae</taxon>
        <taxon>Pentapetalae</taxon>
        <taxon>rosids</taxon>
        <taxon>malvids</taxon>
        <taxon>Brassicales</taxon>
        <taxon>Brassicaceae</taxon>
        <taxon>Arabideae</taxon>
        <taxon>Arabis</taxon>
    </lineage>
</organism>
<accession>A0A565BSS5</accession>
<gene>
    <name evidence="1" type="ORF">ANE_LOCUS14867</name>
</gene>
<evidence type="ECO:0000313" key="2">
    <source>
        <dbReference type="Proteomes" id="UP000489600"/>
    </source>
</evidence>